<feature type="transmembrane region" description="Helical" evidence="7">
    <location>
        <begin position="230"/>
        <end position="252"/>
    </location>
</feature>
<feature type="transmembrane region" description="Helical" evidence="7">
    <location>
        <begin position="172"/>
        <end position="192"/>
    </location>
</feature>
<dbReference type="InterPro" id="IPR020846">
    <property type="entry name" value="MFS_dom"/>
</dbReference>
<keyword evidence="3 7" id="KW-0812">Transmembrane</keyword>
<dbReference type="Gene3D" id="1.20.1250.20">
    <property type="entry name" value="MFS general substrate transporter like domains"/>
    <property type="match status" value="1"/>
</dbReference>
<keyword evidence="4 7" id="KW-1133">Transmembrane helix</keyword>
<feature type="transmembrane region" description="Helical" evidence="7">
    <location>
        <begin position="376"/>
        <end position="397"/>
    </location>
</feature>
<reference evidence="9 10" key="1">
    <citation type="submission" date="2016-07" db="EMBL/GenBank/DDBJ databases">
        <title>Pervasive Adenine N6-methylation of Active Genes in Fungi.</title>
        <authorList>
            <consortium name="DOE Joint Genome Institute"/>
            <person name="Mondo S.J."/>
            <person name="Dannebaum R.O."/>
            <person name="Kuo R.C."/>
            <person name="Labutti K."/>
            <person name="Haridas S."/>
            <person name="Kuo A."/>
            <person name="Salamov A."/>
            <person name="Ahrendt S.R."/>
            <person name="Lipzen A."/>
            <person name="Sullivan W."/>
            <person name="Andreopoulos W.B."/>
            <person name="Clum A."/>
            <person name="Lindquist E."/>
            <person name="Daum C."/>
            <person name="Ramamoorthy G.K."/>
            <person name="Gryganskyi A."/>
            <person name="Culley D."/>
            <person name="Magnuson J.K."/>
            <person name="James T.Y."/>
            <person name="O'Malley M.A."/>
            <person name="Stajich J.E."/>
            <person name="Spatafora J.W."/>
            <person name="Visel A."/>
            <person name="Grigoriev I.V."/>
        </authorList>
    </citation>
    <scope>NUCLEOTIDE SEQUENCE [LARGE SCALE GENOMIC DNA]</scope>
    <source>
        <strain evidence="9 10">CBS 115471</strain>
    </source>
</reference>
<feature type="transmembrane region" description="Helical" evidence="7">
    <location>
        <begin position="540"/>
        <end position="559"/>
    </location>
</feature>
<feature type="transmembrane region" description="Helical" evidence="7">
    <location>
        <begin position="433"/>
        <end position="450"/>
    </location>
</feature>
<dbReference type="Proteomes" id="UP000193144">
    <property type="component" value="Unassembled WGS sequence"/>
</dbReference>
<dbReference type="GO" id="GO:0005886">
    <property type="term" value="C:plasma membrane"/>
    <property type="evidence" value="ECO:0007669"/>
    <property type="project" value="TreeGrafter"/>
</dbReference>
<dbReference type="CDD" id="cd17502">
    <property type="entry name" value="MFS_Azr1_MDR_like"/>
    <property type="match status" value="1"/>
</dbReference>
<accession>A0A1Y1ZM68</accession>
<feature type="transmembrane region" description="Helical" evidence="7">
    <location>
        <begin position="343"/>
        <end position="364"/>
    </location>
</feature>
<organism evidence="9 10">
    <name type="scientific">Clohesyomyces aquaticus</name>
    <dbReference type="NCBI Taxonomy" id="1231657"/>
    <lineage>
        <taxon>Eukaryota</taxon>
        <taxon>Fungi</taxon>
        <taxon>Dikarya</taxon>
        <taxon>Ascomycota</taxon>
        <taxon>Pezizomycotina</taxon>
        <taxon>Dothideomycetes</taxon>
        <taxon>Pleosporomycetidae</taxon>
        <taxon>Pleosporales</taxon>
        <taxon>Lindgomycetaceae</taxon>
        <taxon>Clohesyomyces</taxon>
    </lineage>
</organism>
<evidence type="ECO:0000256" key="6">
    <source>
        <dbReference type="SAM" id="MobiDB-lite"/>
    </source>
</evidence>
<feature type="compositionally biased region" description="Polar residues" evidence="6">
    <location>
        <begin position="26"/>
        <end position="35"/>
    </location>
</feature>
<feature type="transmembrane region" description="Helical" evidence="7">
    <location>
        <begin position="470"/>
        <end position="491"/>
    </location>
</feature>
<feature type="transmembrane region" description="Helical" evidence="7">
    <location>
        <begin position="403"/>
        <end position="424"/>
    </location>
</feature>
<dbReference type="InterPro" id="IPR036259">
    <property type="entry name" value="MFS_trans_sf"/>
</dbReference>
<evidence type="ECO:0000256" key="5">
    <source>
        <dbReference type="ARBA" id="ARBA00023136"/>
    </source>
</evidence>
<evidence type="ECO:0000256" key="2">
    <source>
        <dbReference type="ARBA" id="ARBA00022448"/>
    </source>
</evidence>
<comment type="subcellular location">
    <subcellularLocation>
        <location evidence="1">Membrane</location>
        <topology evidence="1">Multi-pass membrane protein</topology>
    </subcellularLocation>
</comment>
<feature type="transmembrane region" description="Helical" evidence="7">
    <location>
        <begin position="272"/>
        <end position="290"/>
    </location>
</feature>
<dbReference type="FunFam" id="1.20.1720.10:FF:000012">
    <property type="entry name" value="MFS toxin efflux pump (AflT)"/>
    <property type="match status" value="1"/>
</dbReference>
<dbReference type="GO" id="GO:0022857">
    <property type="term" value="F:transmembrane transporter activity"/>
    <property type="evidence" value="ECO:0007669"/>
    <property type="project" value="InterPro"/>
</dbReference>
<evidence type="ECO:0000256" key="7">
    <source>
        <dbReference type="SAM" id="Phobius"/>
    </source>
</evidence>
<dbReference type="FunFam" id="1.20.1250.20:FF:000196">
    <property type="entry name" value="MFS toxin efflux pump (AflT)"/>
    <property type="match status" value="1"/>
</dbReference>
<name>A0A1Y1ZM68_9PLEO</name>
<dbReference type="PANTHER" id="PTHR23501:SF177">
    <property type="entry name" value="MAJOR FACILITATOR SUPERFAMILY (MFS) PROFILE DOMAIN-CONTAINING PROTEIN-RELATED"/>
    <property type="match status" value="1"/>
</dbReference>
<evidence type="ECO:0000256" key="1">
    <source>
        <dbReference type="ARBA" id="ARBA00004141"/>
    </source>
</evidence>
<dbReference type="PROSITE" id="PS50850">
    <property type="entry name" value="MFS"/>
    <property type="match status" value="1"/>
</dbReference>
<feature type="transmembrane region" description="Helical" evidence="7">
    <location>
        <begin position="198"/>
        <end position="218"/>
    </location>
</feature>
<dbReference type="PANTHER" id="PTHR23501">
    <property type="entry name" value="MAJOR FACILITATOR SUPERFAMILY"/>
    <property type="match status" value="1"/>
</dbReference>
<dbReference type="SUPFAM" id="SSF103473">
    <property type="entry name" value="MFS general substrate transporter"/>
    <property type="match status" value="1"/>
</dbReference>
<feature type="transmembrane region" description="Helical" evidence="7">
    <location>
        <begin position="142"/>
        <end position="160"/>
    </location>
</feature>
<dbReference type="InterPro" id="IPR011701">
    <property type="entry name" value="MFS"/>
</dbReference>
<evidence type="ECO:0000313" key="10">
    <source>
        <dbReference type="Proteomes" id="UP000193144"/>
    </source>
</evidence>
<keyword evidence="5 7" id="KW-0472">Membrane</keyword>
<feature type="compositionally biased region" description="Basic and acidic residues" evidence="6">
    <location>
        <begin position="42"/>
        <end position="54"/>
    </location>
</feature>
<feature type="transmembrane region" description="Helical" evidence="7">
    <location>
        <begin position="302"/>
        <end position="323"/>
    </location>
</feature>
<evidence type="ECO:0000256" key="4">
    <source>
        <dbReference type="ARBA" id="ARBA00022989"/>
    </source>
</evidence>
<evidence type="ECO:0000259" key="8">
    <source>
        <dbReference type="PROSITE" id="PS50850"/>
    </source>
</evidence>
<feature type="transmembrane region" description="Helical" evidence="7">
    <location>
        <begin position="77"/>
        <end position="100"/>
    </location>
</feature>
<dbReference type="Gene3D" id="1.20.1720.10">
    <property type="entry name" value="Multidrug resistance protein D"/>
    <property type="match status" value="1"/>
</dbReference>
<protein>
    <submittedName>
        <fullName evidence="9">Major facilitator superfamily domain-containing protein</fullName>
    </submittedName>
</protein>
<keyword evidence="2" id="KW-0813">Transport</keyword>
<evidence type="ECO:0000313" key="9">
    <source>
        <dbReference type="EMBL" id="ORY11320.1"/>
    </source>
</evidence>
<comment type="caution">
    <text evidence="9">The sequence shown here is derived from an EMBL/GenBank/DDBJ whole genome shotgun (WGS) entry which is preliminary data.</text>
</comment>
<dbReference type="AlphaFoldDB" id="A0A1Y1ZM68"/>
<sequence>MDETKTSYPEPRLPIPKGEGTEPVSEAQSTATSLKLGSDGLDGEKDFGEVDGPKDPSATEAHADDDLYFHGMQLMPVFVALILSVFLIAVDQTIVGTAIPKITDQFHTLESVSWYGAAYFMTFGGFQSFWGKIFKYFDLKWSYLLTLFIFELGSLICAVAKNPTTLVVGRAIAGVGGAGVATGAFTIIAFAVQPRTRPQFMGFIGATYGVSAVIGPLLGGVFTDKVSWRWCFYINLPVGGLSAFLILLLFKAPKLAVPAQASWSEKFKQMDLVGVALAMGMIISFILATEHGQTEPWGSSKVVGLLVGFVLILLTLVAWEWWLDERAMIPKRIFLQRFVWSNAFFSFFLGGAYFATLYYLPIYFQSVDNASPINSGVRNLPMVIAVTISSMTSGILTTQTGQVWPWLPIGAALSTIGSGLFYTLSTETSTGKWIGFQILAGFGYGLAWQAPMVRAQAESKPEDVSSTSAVVFWFQIIGGAFTLSSAQTAFINKLLRTLAKTAPEINPGKIILTGATQIREAFPKDVVPVVVDAYMDGIKVVMAIVTAIVGFSFLLSFLAPKTSIHPEKLKEAGGGMA</sequence>
<gene>
    <name evidence="9" type="ORF">BCR34DRAFT_484336</name>
</gene>
<evidence type="ECO:0000256" key="3">
    <source>
        <dbReference type="ARBA" id="ARBA00022692"/>
    </source>
</evidence>
<keyword evidence="10" id="KW-1185">Reference proteome</keyword>
<feature type="domain" description="Major facilitator superfamily (MFS) profile" evidence="8">
    <location>
        <begin position="77"/>
        <end position="577"/>
    </location>
</feature>
<feature type="transmembrane region" description="Helical" evidence="7">
    <location>
        <begin position="112"/>
        <end position="130"/>
    </location>
</feature>
<dbReference type="Pfam" id="PF07690">
    <property type="entry name" value="MFS_1"/>
    <property type="match status" value="1"/>
</dbReference>
<dbReference type="EMBL" id="MCFA01000062">
    <property type="protein sequence ID" value="ORY11320.1"/>
    <property type="molecule type" value="Genomic_DNA"/>
</dbReference>
<dbReference type="OrthoDB" id="10021397at2759"/>
<proteinExistence type="predicted"/>
<feature type="region of interest" description="Disordered" evidence="6">
    <location>
        <begin position="1"/>
        <end position="56"/>
    </location>
</feature>